<feature type="compositionally biased region" description="Low complexity" evidence="1">
    <location>
        <begin position="120"/>
        <end position="134"/>
    </location>
</feature>
<keyword evidence="2" id="KW-0732">Signal</keyword>
<feature type="signal peptide" evidence="2">
    <location>
        <begin position="1"/>
        <end position="26"/>
    </location>
</feature>
<dbReference type="EMBL" id="JAKJSC010000001">
    <property type="protein sequence ID" value="MDE5416977.1"/>
    <property type="molecule type" value="Genomic_DNA"/>
</dbReference>
<dbReference type="Proteomes" id="UP001528920">
    <property type="component" value="Unassembled WGS sequence"/>
</dbReference>
<feature type="chain" id="PRO_5046351064" description="Periplasmic heavy metal sensor" evidence="2">
    <location>
        <begin position="27"/>
        <end position="151"/>
    </location>
</feature>
<comment type="caution">
    <text evidence="3">The sequence shown here is derived from an EMBL/GenBank/DDBJ whole genome shotgun (WGS) entry which is preliminary data.</text>
</comment>
<keyword evidence="4" id="KW-1185">Reference proteome</keyword>
<reference evidence="3 4" key="1">
    <citation type="submission" date="2022-01" db="EMBL/GenBank/DDBJ databases">
        <title>Labilibaculum sp. nov, a marine bacterium isolated from Antarctica.</title>
        <authorList>
            <person name="Dai W."/>
        </authorList>
    </citation>
    <scope>NUCLEOTIDE SEQUENCE [LARGE SCALE GENOMIC DNA]</scope>
    <source>
        <strain evidence="3 4">DW002</strain>
    </source>
</reference>
<evidence type="ECO:0000313" key="3">
    <source>
        <dbReference type="EMBL" id="MDE5416977.1"/>
    </source>
</evidence>
<name>A0ABT5VNF8_9BACT</name>
<dbReference type="RefSeq" id="WP_275108315.1">
    <property type="nucleotide sequence ID" value="NZ_JAKJSC010000001.1"/>
</dbReference>
<evidence type="ECO:0008006" key="5">
    <source>
        <dbReference type="Google" id="ProtNLM"/>
    </source>
</evidence>
<feature type="region of interest" description="Disordered" evidence="1">
    <location>
        <begin position="111"/>
        <end position="151"/>
    </location>
</feature>
<feature type="compositionally biased region" description="Basic residues" evidence="1">
    <location>
        <begin position="135"/>
        <end position="144"/>
    </location>
</feature>
<evidence type="ECO:0000256" key="1">
    <source>
        <dbReference type="SAM" id="MobiDB-lite"/>
    </source>
</evidence>
<protein>
    <recommendedName>
        <fullName evidence="5">Periplasmic heavy metal sensor</fullName>
    </recommendedName>
</protein>
<accession>A0ABT5VNF8</accession>
<organism evidence="3 4">
    <name type="scientific">Paralabilibaculum antarcticum</name>
    <dbReference type="NCBI Taxonomy" id="2912572"/>
    <lineage>
        <taxon>Bacteria</taxon>
        <taxon>Pseudomonadati</taxon>
        <taxon>Bacteroidota</taxon>
        <taxon>Bacteroidia</taxon>
        <taxon>Marinilabiliales</taxon>
        <taxon>Marinifilaceae</taxon>
        <taxon>Paralabilibaculum</taxon>
    </lineage>
</organism>
<gene>
    <name evidence="3" type="ORF">L3049_03075</name>
</gene>
<evidence type="ECO:0000313" key="4">
    <source>
        <dbReference type="Proteomes" id="UP001528920"/>
    </source>
</evidence>
<evidence type="ECO:0000256" key="2">
    <source>
        <dbReference type="SAM" id="SignalP"/>
    </source>
</evidence>
<proteinExistence type="predicted"/>
<sequence length="151" mass="16587">MKTTNLLKKTGLVIVLCLLMIPALNAQNQSRRGGVDCQISNLTSEQNLQIDQLRTEHLKIMEGLRAERRATTNADAKAKVREQMKVELTRHKAAVAKLLTPEQMAQYQQNKNSKGQCAVRNGNGKRNCKGNACGKGKRGKRGKGCRGSANS</sequence>